<feature type="domain" description="EF-hand" evidence="4">
    <location>
        <begin position="273"/>
        <end position="308"/>
    </location>
</feature>
<dbReference type="PROSITE" id="PS50222">
    <property type="entry name" value="EF_HAND_2"/>
    <property type="match status" value="4"/>
</dbReference>
<keyword evidence="6" id="KW-1185">Reference proteome</keyword>
<dbReference type="EMBL" id="BRYB01001502">
    <property type="protein sequence ID" value="GMI27228.1"/>
    <property type="molecule type" value="Genomic_DNA"/>
</dbReference>
<dbReference type="PANTHER" id="PTHR23048:SF0">
    <property type="entry name" value="CALMODULIN LIKE 3"/>
    <property type="match status" value="1"/>
</dbReference>
<comment type="caution">
    <text evidence="5">The sequence shown here is derived from an EMBL/GenBank/DDBJ whole genome shotgun (WGS) entry which is preliminary data.</text>
</comment>
<protein>
    <recommendedName>
        <fullName evidence="1">Calmodulin</fullName>
    </recommendedName>
</protein>
<evidence type="ECO:0000313" key="6">
    <source>
        <dbReference type="Proteomes" id="UP001165060"/>
    </source>
</evidence>
<organism evidence="5 6">
    <name type="scientific">Tetraparma gracilis</name>
    <dbReference type="NCBI Taxonomy" id="2962635"/>
    <lineage>
        <taxon>Eukaryota</taxon>
        <taxon>Sar</taxon>
        <taxon>Stramenopiles</taxon>
        <taxon>Ochrophyta</taxon>
        <taxon>Bolidophyceae</taxon>
        <taxon>Parmales</taxon>
        <taxon>Triparmaceae</taxon>
        <taxon>Tetraparma</taxon>
    </lineage>
</organism>
<dbReference type="SUPFAM" id="SSF47473">
    <property type="entry name" value="EF-hand"/>
    <property type="match status" value="1"/>
</dbReference>
<evidence type="ECO:0000256" key="2">
    <source>
        <dbReference type="ARBA" id="ARBA00022737"/>
    </source>
</evidence>
<keyword evidence="3" id="KW-0106">Calcium</keyword>
<name>A0ABQ6MIL6_9STRA</name>
<accession>A0ABQ6MIL6</accession>
<dbReference type="SMART" id="SM01184">
    <property type="entry name" value="efhand_Ca_insen"/>
    <property type="match status" value="1"/>
</dbReference>
<gene>
    <name evidence="5" type="ORF">TeGR_g1034</name>
</gene>
<feature type="domain" description="EF-hand" evidence="4">
    <location>
        <begin position="237"/>
        <end position="272"/>
    </location>
</feature>
<feature type="domain" description="EF-hand" evidence="4">
    <location>
        <begin position="346"/>
        <end position="378"/>
    </location>
</feature>
<dbReference type="Pfam" id="PF13833">
    <property type="entry name" value="EF-hand_8"/>
    <property type="match status" value="1"/>
</dbReference>
<dbReference type="PROSITE" id="PS00018">
    <property type="entry name" value="EF_HAND_1"/>
    <property type="match status" value="4"/>
</dbReference>
<dbReference type="SUPFAM" id="SSF53254">
    <property type="entry name" value="Phosphoglycerate mutase-like"/>
    <property type="match status" value="1"/>
</dbReference>
<dbReference type="InterPro" id="IPR000560">
    <property type="entry name" value="His_Pase_clade-2"/>
</dbReference>
<dbReference type="InterPro" id="IPR050230">
    <property type="entry name" value="CALM/Myosin/TropC-like"/>
</dbReference>
<keyword evidence="2" id="KW-0677">Repeat</keyword>
<sequence>MTVVARHGSRHSGHIASINSLAASLDLPYIYPSPPSTSGLLIPLGVSEHQALGARLAERWPELRPNPYSPADTSVRSTHVSRAGQSAAAFMQGYVPGAPVAIGVESEGEDVALRFFDNCERWQEEVDGDGAGRGGVEYRKYLEGDEMGRAVRSFSASVNASLVSPEDFLLAFEACSYDLILSGEGGRWCAAFSEDDVQVALYAADLKLYYTYGPGEELNGRMAQELLRRVLDQLTEEQIAEFKEAFSLFDKDGDGTITTKELGTVMRSLGQNPTEAELTDMINEVDADGNGTIDFPEFLTMMARKMKDTDSEEEILEAFKVFDKDGNGFISAAELRHIMTNLGEKLTDEEVDEMIREADIDGDGQINYEEFVKMMMSK</sequence>
<dbReference type="SMART" id="SM00054">
    <property type="entry name" value="EFh"/>
    <property type="match status" value="4"/>
</dbReference>
<dbReference type="InterPro" id="IPR011992">
    <property type="entry name" value="EF-hand-dom_pair"/>
</dbReference>
<dbReference type="CDD" id="cd07061">
    <property type="entry name" value="HP_HAP_like"/>
    <property type="match status" value="1"/>
</dbReference>
<proteinExistence type="predicted"/>
<evidence type="ECO:0000256" key="1">
    <source>
        <dbReference type="ARBA" id="ARBA00020786"/>
    </source>
</evidence>
<dbReference type="CDD" id="cd00051">
    <property type="entry name" value="EFh"/>
    <property type="match status" value="2"/>
</dbReference>
<reference evidence="5 6" key="1">
    <citation type="journal article" date="2023" name="Commun. Biol.">
        <title>Genome analysis of Parmales, the sister group of diatoms, reveals the evolutionary specialization of diatoms from phago-mixotrophs to photoautotrophs.</title>
        <authorList>
            <person name="Ban H."/>
            <person name="Sato S."/>
            <person name="Yoshikawa S."/>
            <person name="Yamada K."/>
            <person name="Nakamura Y."/>
            <person name="Ichinomiya M."/>
            <person name="Sato N."/>
            <person name="Blanc-Mathieu R."/>
            <person name="Endo H."/>
            <person name="Kuwata A."/>
            <person name="Ogata H."/>
        </authorList>
    </citation>
    <scope>NUCLEOTIDE SEQUENCE [LARGE SCALE GENOMIC DNA]</scope>
</reference>
<dbReference type="Gene3D" id="3.40.50.1240">
    <property type="entry name" value="Phosphoglycerate mutase-like"/>
    <property type="match status" value="1"/>
</dbReference>
<feature type="domain" description="EF-hand" evidence="4">
    <location>
        <begin position="310"/>
        <end position="345"/>
    </location>
</feature>
<dbReference type="Gene3D" id="1.10.238.10">
    <property type="entry name" value="EF-hand"/>
    <property type="match status" value="3"/>
</dbReference>
<evidence type="ECO:0000259" key="4">
    <source>
        <dbReference type="PROSITE" id="PS50222"/>
    </source>
</evidence>
<evidence type="ECO:0000313" key="5">
    <source>
        <dbReference type="EMBL" id="GMI27228.1"/>
    </source>
</evidence>
<dbReference type="Proteomes" id="UP001165060">
    <property type="component" value="Unassembled WGS sequence"/>
</dbReference>
<dbReference type="Pfam" id="PF00328">
    <property type="entry name" value="His_Phos_2"/>
    <property type="match status" value="1"/>
</dbReference>
<dbReference type="InterPro" id="IPR029033">
    <property type="entry name" value="His_PPase_superfam"/>
</dbReference>
<dbReference type="Pfam" id="PF13499">
    <property type="entry name" value="EF-hand_7"/>
    <property type="match status" value="1"/>
</dbReference>
<evidence type="ECO:0000256" key="3">
    <source>
        <dbReference type="ARBA" id="ARBA00022837"/>
    </source>
</evidence>
<dbReference type="InterPro" id="IPR018247">
    <property type="entry name" value="EF_Hand_1_Ca_BS"/>
</dbReference>
<dbReference type="InterPro" id="IPR002048">
    <property type="entry name" value="EF_hand_dom"/>
</dbReference>
<dbReference type="PANTHER" id="PTHR23048">
    <property type="entry name" value="MYOSIN LIGHT CHAIN 1, 3"/>
    <property type="match status" value="1"/>
</dbReference>